<reference evidence="1 2" key="1">
    <citation type="submission" date="2023-12" db="EMBL/GenBank/DDBJ databases">
        <title>Streptomyces sp. V4-01.</title>
        <authorList>
            <person name="Somphong A."/>
            <person name="Phongsopitanun W."/>
        </authorList>
    </citation>
    <scope>NUCLEOTIDE SEQUENCE [LARGE SCALE GENOMIC DNA]</scope>
    <source>
        <strain evidence="1 2">V4-01</strain>
    </source>
</reference>
<dbReference type="EMBL" id="JAZEWV010000009">
    <property type="protein sequence ID" value="MEE4543161.1"/>
    <property type="molecule type" value="Genomic_DNA"/>
</dbReference>
<sequence length="93" mass="10383">MINYDITCHVYEQVQLQGSPAHDYMRWYSSGASNGCEVALYRSYKGSTWSAEEDVTILTTGTDSGGWFYDGPGWKAEVLVWDRNGHEVAGPVN</sequence>
<gene>
    <name evidence="1" type="ORF">V2S66_14430</name>
</gene>
<organism evidence="1 2">
    <name type="scientific">Actinacidiphila polyblastidii</name>
    <dbReference type="NCBI Taxonomy" id="3110430"/>
    <lineage>
        <taxon>Bacteria</taxon>
        <taxon>Bacillati</taxon>
        <taxon>Actinomycetota</taxon>
        <taxon>Actinomycetes</taxon>
        <taxon>Kitasatosporales</taxon>
        <taxon>Streptomycetaceae</taxon>
        <taxon>Actinacidiphila</taxon>
    </lineage>
</organism>
<evidence type="ECO:0000313" key="1">
    <source>
        <dbReference type="EMBL" id="MEE4543161.1"/>
    </source>
</evidence>
<dbReference type="Proteomes" id="UP001344658">
    <property type="component" value="Unassembled WGS sequence"/>
</dbReference>
<comment type="caution">
    <text evidence="1">The sequence shown here is derived from an EMBL/GenBank/DDBJ whole genome shotgun (WGS) entry which is preliminary data.</text>
</comment>
<proteinExistence type="predicted"/>
<protein>
    <submittedName>
        <fullName evidence="1">Uncharacterized protein</fullName>
    </submittedName>
</protein>
<name>A0ABU7PBG8_9ACTN</name>
<accession>A0ABU7PBG8</accession>
<evidence type="ECO:0000313" key="2">
    <source>
        <dbReference type="Proteomes" id="UP001344658"/>
    </source>
</evidence>
<keyword evidence="2" id="KW-1185">Reference proteome</keyword>
<dbReference type="RefSeq" id="WP_330795328.1">
    <property type="nucleotide sequence ID" value="NZ_JAZEWV010000009.1"/>
</dbReference>